<dbReference type="InterPro" id="IPR013154">
    <property type="entry name" value="ADH-like_N"/>
</dbReference>
<dbReference type="PANTHER" id="PTHR44013:SF1">
    <property type="entry name" value="ZINC-TYPE ALCOHOL DEHYDROGENASE-LIKE PROTEIN C16A3.02C"/>
    <property type="match status" value="1"/>
</dbReference>
<dbReference type="InterPro" id="IPR002364">
    <property type="entry name" value="Quin_OxRdtase/zeta-crystal_CS"/>
</dbReference>
<dbReference type="SUPFAM" id="SSF50129">
    <property type="entry name" value="GroES-like"/>
    <property type="match status" value="1"/>
</dbReference>
<reference evidence="2 3" key="1">
    <citation type="submission" date="2024-01" db="EMBL/GenBank/DDBJ databases">
        <title>Complete Genome Sequence of Alkalicoccus halolimnae BZ-SZ-XJ29T, a Moderately Halophilic Bacterium Isolated from a Salt Lake.</title>
        <authorList>
            <person name="Zhao B."/>
        </authorList>
    </citation>
    <scope>NUCLEOTIDE SEQUENCE [LARGE SCALE GENOMIC DNA]</scope>
    <source>
        <strain evidence="2 3">BZ-SZ-XJ29</strain>
    </source>
</reference>
<accession>A0AAJ8LWS1</accession>
<dbReference type="KEGG" id="ahal:FTX54_004420"/>
<dbReference type="InterPro" id="IPR011032">
    <property type="entry name" value="GroES-like_sf"/>
</dbReference>
<dbReference type="PROSITE" id="PS01162">
    <property type="entry name" value="QOR_ZETA_CRYSTAL"/>
    <property type="match status" value="1"/>
</dbReference>
<keyword evidence="3" id="KW-1185">Reference proteome</keyword>
<gene>
    <name evidence="2" type="ORF">FTX54_004420</name>
</gene>
<dbReference type="Pfam" id="PF13602">
    <property type="entry name" value="ADH_zinc_N_2"/>
    <property type="match status" value="1"/>
</dbReference>
<evidence type="ECO:0000313" key="3">
    <source>
        <dbReference type="Proteomes" id="UP000321816"/>
    </source>
</evidence>
<dbReference type="SMART" id="SM00829">
    <property type="entry name" value="PKS_ER"/>
    <property type="match status" value="1"/>
</dbReference>
<evidence type="ECO:0000313" key="2">
    <source>
        <dbReference type="EMBL" id="WWD80809.1"/>
    </source>
</evidence>
<dbReference type="Gene3D" id="3.90.180.10">
    <property type="entry name" value="Medium-chain alcohol dehydrogenases, catalytic domain"/>
    <property type="match status" value="1"/>
</dbReference>
<name>A0AAJ8LWS1_9BACI</name>
<dbReference type="CDD" id="cd08267">
    <property type="entry name" value="MDR1"/>
    <property type="match status" value="1"/>
</dbReference>
<dbReference type="GO" id="GO:0016491">
    <property type="term" value="F:oxidoreductase activity"/>
    <property type="evidence" value="ECO:0007669"/>
    <property type="project" value="InterPro"/>
</dbReference>
<dbReference type="InterPro" id="IPR052733">
    <property type="entry name" value="Chloroplast_QOR"/>
</dbReference>
<dbReference type="SUPFAM" id="SSF51735">
    <property type="entry name" value="NAD(P)-binding Rossmann-fold domains"/>
    <property type="match status" value="1"/>
</dbReference>
<evidence type="ECO:0000259" key="1">
    <source>
        <dbReference type="SMART" id="SM00829"/>
    </source>
</evidence>
<proteinExistence type="predicted"/>
<protein>
    <submittedName>
        <fullName evidence="2">NAD(P)-dependent alcohol dehydrogenase</fullName>
    </submittedName>
</protein>
<dbReference type="GO" id="GO:0008270">
    <property type="term" value="F:zinc ion binding"/>
    <property type="evidence" value="ECO:0007669"/>
    <property type="project" value="InterPro"/>
</dbReference>
<dbReference type="Gene3D" id="3.40.50.720">
    <property type="entry name" value="NAD(P)-binding Rossmann-like Domain"/>
    <property type="match status" value="1"/>
</dbReference>
<dbReference type="InterPro" id="IPR036291">
    <property type="entry name" value="NAD(P)-bd_dom_sf"/>
</dbReference>
<dbReference type="PANTHER" id="PTHR44013">
    <property type="entry name" value="ZINC-TYPE ALCOHOL DEHYDROGENASE-LIKE PROTEIN C16A3.02C"/>
    <property type="match status" value="1"/>
</dbReference>
<sequence length="329" mass="35678">MTEAKMKAVVCREYGGPEVLEVKEVDKPVPEDHEVLIKIHATVAAPADCAFRKGEPAMTKIFTGMKKPKHIPGSEISGVIEEVGKEVKLFKKGDEVYGSTGTEFGSNAEYITLYEGSALALKPKNVTFGEAVAVSEGALTALPFLRDKGKIKSGQRVLINGAAGGVGSYAVQLAKYFGAEVTGVCSEANRERVTALGADHVVDYKAEDFTKLEKKYDIIFDVVGKSSFSNAKPALKPYGIYLSTVPTPLLIQQTFWSSRFGNKRAVVSATGLRSPHKKKLDLLFIKDLVESGELKPVIDREMLLEQIAEAHSYVETGHKKGSLVIKIAD</sequence>
<organism evidence="2 3">
    <name type="scientific">Alkalicoccus halolimnae</name>
    <dbReference type="NCBI Taxonomy" id="1667239"/>
    <lineage>
        <taxon>Bacteria</taxon>
        <taxon>Bacillati</taxon>
        <taxon>Bacillota</taxon>
        <taxon>Bacilli</taxon>
        <taxon>Bacillales</taxon>
        <taxon>Bacillaceae</taxon>
        <taxon>Alkalicoccus</taxon>
    </lineage>
</organism>
<dbReference type="InterPro" id="IPR020843">
    <property type="entry name" value="ER"/>
</dbReference>
<dbReference type="Proteomes" id="UP000321816">
    <property type="component" value="Chromosome"/>
</dbReference>
<dbReference type="RefSeq" id="WP_338485476.1">
    <property type="nucleotide sequence ID" value="NZ_CP144914.1"/>
</dbReference>
<dbReference type="Pfam" id="PF08240">
    <property type="entry name" value="ADH_N"/>
    <property type="match status" value="1"/>
</dbReference>
<dbReference type="EMBL" id="CP144914">
    <property type="protein sequence ID" value="WWD80809.1"/>
    <property type="molecule type" value="Genomic_DNA"/>
</dbReference>
<dbReference type="AlphaFoldDB" id="A0AAJ8LWS1"/>
<feature type="domain" description="Enoyl reductase (ER)" evidence="1">
    <location>
        <begin position="15"/>
        <end position="325"/>
    </location>
</feature>